<evidence type="ECO:0008006" key="3">
    <source>
        <dbReference type="Google" id="ProtNLM"/>
    </source>
</evidence>
<protein>
    <recommendedName>
        <fullName evidence="3">Chromo domain-containing protein</fullName>
    </recommendedName>
</protein>
<dbReference type="Proteomes" id="UP001396334">
    <property type="component" value="Unassembled WGS sequence"/>
</dbReference>
<evidence type="ECO:0000313" key="2">
    <source>
        <dbReference type="Proteomes" id="UP001396334"/>
    </source>
</evidence>
<keyword evidence="2" id="KW-1185">Reference proteome</keyword>
<dbReference type="EMBL" id="JBBPBN010000249">
    <property type="protein sequence ID" value="KAK8492409.1"/>
    <property type="molecule type" value="Genomic_DNA"/>
</dbReference>
<proteinExistence type="predicted"/>
<organism evidence="1 2">
    <name type="scientific">Hibiscus sabdariffa</name>
    <name type="common">roselle</name>
    <dbReference type="NCBI Taxonomy" id="183260"/>
    <lineage>
        <taxon>Eukaryota</taxon>
        <taxon>Viridiplantae</taxon>
        <taxon>Streptophyta</taxon>
        <taxon>Embryophyta</taxon>
        <taxon>Tracheophyta</taxon>
        <taxon>Spermatophyta</taxon>
        <taxon>Magnoliopsida</taxon>
        <taxon>eudicotyledons</taxon>
        <taxon>Gunneridae</taxon>
        <taxon>Pentapetalae</taxon>
        <taxon>rosids</taxon>
        <taxon>malvids</taxon>
        <taxon>Malvales</taxon>
        <taxon>Malvaceae</taxon>
        <taxon>Malvoideae</taxon>
        <taxon>Hibiscus</taxon>
    </lineage>
</organism>
<sequence>MLIRHGSGVLKAIIKRRTKFQDGQQIARFLVKWDEEEKERFTWENVGDFLEEFLDMNLEDKVPKIREGDVASVAADTRLGREVRSMGIPPMVSEDNQLKESLALCRSMRDRKRPADLTDFVLS</sequence>
<gene>
    <name evidence="1" type="ORF">V6N11_027768</name>
</gene>
<accession>A0ABR2AGT1</accession>
<evidence type="ECO:0000313" key="1">
    <source>
        <dbReference type="EMBL" id="KAK8492409.1"/>
    </source>
</evidence>
<reference evidence="1 2" key="1">
    <citation type="journal article" date="2024" name="G3 (Bethesda)">
        <title>Genome assembly of Hibiscus sabdariffa L. provides insights into metabolisms of medicinal natural products.</title>
        <authorList>
            <person name="Kim T."/>
        </authorList>
    </citation>
    <scope>NUCLEOTIDE SEQUENCE [LARGE SCALE GENOMIC DNA]</scope>
    <source>
        <strain evidence="1">TK-2024</strain>
        <tissue evidence="1">Old leaves</tissue>
    </source>
</reference>
<name>A0ABR2AGT1_9ROSI</name>
<comment type="caution">
    <text evidence="1">The sequence shown here is derived from an EMBL/GenBank/DDBJ whole genome shotgun (WGS) entry which is preliminary data.</text>
</comment>